<dbReference type="InterPro" id="IPR055342">
    <property type="entry name" value="MreC_beta-barrel_core"/>
</dbReference>
<feature type="domain" description="Rod shape-determining protein MreC beta-barrel core" evidence="7">
    <location>
        <begin position="131"/>
        <end position="276"/>
    </location>
</feature>
<evidence type="ECO:0000259" key="7">
    <source>
        <dbReference type="Pfam" id="PF04085"/>
    </source>
</evidence>
<comment type="caution">
    <text evidence="8">The sequence shown here is derived from an EMBL/GenBank/DDBJ whole genome shotgun (WGS) entry which is preliminary data.</text>
</comment>
<keyword evidence="9" id="KW-1185">Reference proteome</keyword>
<dbReference type="NCBIfam" id="TIGR00219">
    <property type="entry name" value="mreC"/>
    <property type="match status" value="1"/>
</dbReference>
<feature type="region of interest" description="Disordered" evidence="5">
    <location>
        <begin position="279"/>
        <end position="336"/>
    </location>
</feature>
<evidence type="ECO:0000256" key="3">
    <source>
        <dbReference type="ARBA" id="ARBA00022960"/>
    </source>
</evidence>
<dbReference type="AlphaFoldDB" id="A0A4R3YJM3"/>
<dbReference type="PANTHER" id="PTHR34138">
    <property type="entry name" value="CELL SHAPE-DETERMINING PROTEIN MREC"/>
    <property type="match status" value="1"/>
</dbReference>
<keyword evidence="3" id="KW-0133">Cell shape</keyword>
<dbReference type="InterPro" id="IPR042175">
    <property type="entry name" value="Cell/Rod_MreC_2"/>
</dbReference>
<accession>A0A4R3YJM3</accession>
<dbReference type="RefSeq" id="WP_132146942.1">
    <property type="nucleotide sequence ID" value="NZ_SMCS01000010.1"/>
</dbReference>
<evidence type="ECO:0000256" key="2">
    <source>
        <dbReference type="ARBA" id="ARBA00013855"/>
    </source>
</evidence>
<sequence>MALNRDDSSPLFAGSVAGTLKLIVYLALACILMVLDHRGGWLANVRYGLSLVVEPVYRIAGLPSQGFHAATVAFADRQRLTESNQRLREDLLLANAKLNRMASVAEQNTRLKELLDTQHSLNLNVQLARLIGVDLGTFRHRIVLNVGARDQVKPGQVVIDARGVMGQVVDVMPTTSVAMLITDPNHAIPVTIERTGLRTIAYGSRAGDMLVLPNIPVSSDVREGDKLVTSGLGGRFPPGFPVGEIRDVAQTPSGTFLSAQARPAADLDRSEDVLLLHDLAEPAGPPPPAPVAGPPADMAMPAAPPAATLPSVTSPTATPVPARASTATTTRPAVNP</sequence>
<evidence type="ECO:0000313" key="8">
    <source>
        <dbReference type="EMBL" id="TCV91578.1"/>
    </source>
</evidence>
<name>A0A4R3YJM3_9GAMM</name>
<keyword evidence="6" id="KW-1133">Transmembrane helix</keyword>
<dbReference type="Gene3D" id="2.40.10.340">
    <property type="entry name" value="Rod shape-determining protein MreC, domain 1"/>
    <property type="match status" value="1"/>
</dbReference>
<evidence type="ECO:0000256" key="1">
    <source>
        <dbReference type="ARBA" id="ARBA00009369"/>
    </source>
</evidence>
<dbReference type="EMBL" id="SMCS01000010">
    <property type="protein sequence ID" value="TCV91578.1"/>
    <property type="molecule type" value="Genomic_DNA"/>
</dbReference>
<keyword evidence="6" id="KW-0472">Membrane</keyword>
<dbReference type="InterPro" id="IPR042177">
    <property type="entry name" value="Cell/Rod_1"/>
</dbReference>
<dbReference type="OrthoDB" id="9808025at2"/>
<feature type="transmembrane region" description="Helical" evidence="6">
    <location>
        <begin position="12"/>
        <end position="35"/>
    </location>
</feature>
<comment type="similarity">
    <text evidence="1">Belongs to the MreC family.</text>
</comment>
<organism evidence="8 9">
    <name type="scientific">Luteibacter rhizovicinus</name>
    <dbReference type="NCBI Taxonomy" id="242606"/>
    <lineage>
        <taxon>Bacteria</taxon>
        <taxon>Pseudomonadati</taxon>
        <taxon>Pseudomonadota</taxon>
        <taxon>Gammaproteobacteria</taxon>
        <taxon>Lysobacterales</taxon>
        <taxon>Rhodanobacteraceae</taxon>
        <taxon>Luteibacter</taxon>
    </lineage>
</organism>
<dbReference type="Pfam" id="PF04085">
    <property type="entry name" value="MreC"/>
    <property type="match status" value="1"/>
</dbReference>
<protein>
    <recommendedName>
        <fullName evidence="2">Cell shape-determining protein MreC</fullName>
    </recommendedName>
    <alternativeName>
        <fullName evidence="4">Cell shape protein MreC</fullName>
    </alternativeName>
</protein>
<evidence type="ECO:0000256" key="5">
    <source>
        <dbReference type="SAM" id="MobiDB-lite"/>
    </source>
</evidence>
<dbReference type="InterPro" id="IPR007221">
    <property type="entry name" value="MreC"/>
</dbReference>
<evidence type="ECO:0000313" key="9">
    <source>
        <dbReference type="Proteomes" id="UP000295645"/>
    </source>
</evidence>
<gene>
    <name evidence="8" type="ORF">EC912_1108</name>
</gene>
<reference evidence="8 9" key="1">
    <citation type="submission" date="2019-03" db="EMBL/GenBank/DDBJ databases">
        <title>Above-ground endophytic microbial communities from plants in different locations in the United States.</title>
        <authorList>
            <person name="Frank C."/>
        </authorList>
    </citation>
    <scope>NUCLEOTIDE SEQUENCE [LARGE SCALE GENOMIC DNA]</scope>
    <source>
        <strain evidence="8 9">LP_13_YM</strain>
    </source>
</reference>
<dbReference type="Proteomes" id="UP000295645">
    <property type="component" value="Unassembled WGS sequence"/>
</dbReference>
<dbReference type="Gene3D" id="2.40.10.350">
    <property type="entry name" value="Rod shape-determining protein MreC, domain 2"/>
    <property type="match status" value="1"/>
</dbReference>
<dbReference type="GO" id="GO:0008360">
    <property type="term" value="P:regulation of cell shape"/>
    <property type="evidence" value="ECO:0007669"/>
    <property type="project" value="UniProtKB-KW"/>
</dbReference>
<evidence type="ECO:0000256" key="4">
    <source>
        <dbReference type="ARBA" id="ARBA00032089"/>
    </source>
</evidence>
<proteinExistence type="inferred from homology"/>
<dbReference type="PANTHER" id="PTHR34138:SF1">
    <property type="entry name" value="CELL SHAPE-DETERMINING PROTEIN MREC"/>
    <property type="match status" value="1"/>
</dbReference>
<feature type="compositionally biased region" description="Pro residues" evidence="5">
    <location>
        <begin position="283"/>
        <end position="293"/>
    </location>
</feature>
<keyword evidence="6" id="KW-0812">Transmembrane</keyword>
<dbReference type="GO" id="GO:0005886">
    <property type="term" value="C:plasma membrane"/>
    <property type="evidence" value="ECO:0007669"/>
    <property type="project" value="TreeGrafter"/>
</dbReference>
<evidence type="ECO:0000256" key="6">
    <source>
        <dbReference type="SAM" id="Phobius"/>
    </source>
</evidence>
<feature type="compositionally biased region" description="Low complexity" evidence="5">
    <location>
        <begin position="294"/>
        <end position="336"/>
    </location>
</feature>